<dbReference type="Pfam" id="PF00011">
    <property type="entry name" value="HSP20"/>
    <property type="match status" value="1"/>
</dbReference>
<comment type="caution">
    <text evidence="5">The sequence shown here is derived from an EMBL/GenBank/DDBJ whole genome shotgun (WGS) entry which is preliminary data.</text>
</comment>
<dbReference type="Proteomes" id="UP001589795">
    <property type="component" value="Unassembled WGS sequence"/>
</dbReference>
<dbReference type="Gene3D" id="2.60.40.790">
    <property type="match status" value="1"/>
</dbReference>
<dbReference type="PANTHER" id="PTHR46733">
    <property type="entry name" value="26.5 KDA HEAT SHOCK PROTEIN, MITOCHONDRIAL"/>
    <property type="match status" value="1"/>
</dbReference>
<keyword evidence="1" id="KW-0346">Stress response</keyword>
<sequence>MEEQMSVTDLIPRNWIWWRKENNPAPAQTREDNLDPFLNFQREVNHLFDDFFRSVPTRLPFSGGGFGTGFPSLPLSGAIWPKVEIAETSSEIRVSAEIPGLSERDVELLLEDERLVIRGERSQHVEDKDRQFSERFYGRFERHIPLPAGVEKDKAEARFDNGVLYIILPKAAQAPDHVKRIEIRH</sequence>
<dbReference type="PANTHER" id="PTHR46733:SF2">
    <property type="entry name" value="25.3 KDA HEAT SHOCK PROTEIN, CHLOROPLASTIC-LIKE"/>
    <property type="match status" value="1"/>
</dbReference>
<comment type="similarity">
    <text evidence="2 3">Belongs to the small heat shock protein (HSP20) family.</text>
</comment>
<evidence type="ECO:0000313" key="5">
    <source>
        <dbReference type="EMBL" id="MFC0199667.1"/>
    </source>
</evidence>
<dbReference type="RefSeq" id="WP_265506143.1">
    <property type="nucleotide sequence ID" value="NZ_JAOTBE010000008.1"/>
</dbReference>
<dbReference type="InterPro" id="IPR002068">
    <property type="entry name" value="A-crystallin/Hsp20_dom"/>
</dbReference>
<gene>
    <name evidence="5" type="ORF">ACFFIZ_04895</name>
</gene>
<protein>
    <submittedName>
        <fullName evidence="5">Hsp20/alpha crystallin family protein</fullName>
    </submittedName>
</protein>
<dbReference type="SUPFAM" id="SSF49764">
    <property type="entry name" value="HSP20-like chaperones"/>
    <property type="match status" value="1"/>
</dbReference>
<name>A0ABV6CG02_9RHOB</name>
<evidence type="ECO:0000313" key="6">
    <source>
        <dbReference type="Proteomes" id="UP001589795"/>
    </source>
</evidence>
<evidence type="ECO:0000256" key="1">
    <source>
        <dbReference type="ARBA" id="ARBA00023016"/>
    </source>
</evidence>
<reference evidence="5 6" key="1">
    <citation type="submission" date="2024-09" db="EMBL/GenBank/DDBJ databases">
        <authorList>
            <person name="Sun Q."/>
            <person name="Mori K."/>
        </authorList>
    </citation>
    <scope>NUCLEOTIDE SEQUENCE [LARGE SCALE GENOMIC DNA]</scope>
    <source>
        <strain evidence="5 6">CCM 7904</strain>
    </source>
</reference>
<accession>A0ABV6CG02</accession>
<dbReference type="CDD" id="cd06464">
    <property type="entry name" value="ACD_sHsps-like"/>
    <property type="match status" value="1"/>
</dbReference>
<proteinExistence type="inferred from homology"/>
<dbReference type="PROSITE" id="PS01031">
    <property type="entry name" value="SHSP"/>
    <property type="match status" value="1"/>
</dbReference>
<keyword evidence="6" id="KW-1185">Reference proteome</keyword>
<dbReference type="EMBL" id="JBHLWQ010000050">
    <property type="protein sequence ID" value="MFC0199667.1"/>
    <property type="molecule type" value="Genomic_DNA"/>
</dbReference>
<organism evidence="5 6">
    <name type="scientific">Paracoccus rhizosphaerae</name>
    <dbReference type="NCBI Taxonomy" id="1133347"/>
    <lineage>
        <taxon>Bacteria</taxon>
        <taxon>Pseudomonadati</taxon>
        <taxon>Pseudomonadota</taxon>
        <taxon>Alphaproteobacteria</taxon>
        <taxon>Rhodobacterales</taxon>
        <taxon>Paracoccaceae</taxon>
        <taxon>Paracoccus</taxon>
    </lineage>
</organism>
<feature type="domain" description="SHSP" evidence="4">
    <location>
        <begin position="74"/>
        <end position="185"/>
    </location>
</feature>
<evidence type="ECO:0000259" key="4">
    <source>
        <dbReference type="PROSITE" id="PS01031"/>
    </source>
</evidence>
<dbReference type="InterPro" id="IPR044587">
    <property type="entry name" value="HSP21-like"/>
</dbReference>
<evidence type="ECO:0000256" key="2">
    <source>
        <dbReference type="PROSITE-ProRule" id="PRU00285"/>
    </source>
</evidence>
<evidence type="ECO:0000256" key="3">
    <source>
        <dbReference type="RuleBase" id="RU003616"/>
    </source>
</evidence>
<dbReference type="InterPro" id="IPR008978">
    <property type="entry name" value="HSP20-like_chaperone"/>
</dbReference>